<name>A0A0B7MI24_9FIRM</name>
<evidence type="ECO:0000313" key="1">
    <source>
        <dbReference type="EMBL" id="CEO87883.1"/>
    </source>
</evidence>
<dbReference type="Proteomes" id="UP000046155">
    <property type="component" value="Unassembled WGS sequence"/>
</dbReference>
<protein>
    <submittedName>
        <fullName evidence="1">Uncharacterized protein</fullName>
    </submittedName>
</protein>
<accession>A0A0B7MI24</accession>
<proteinExistence type="predicted"/>
<keyword evidence="2" id="KW-1185">Reference proteome</keyword>
<reference evidence="2" key="1">
    <citation type="submission" date="2015-01" db="EMBL/GenBank/DDBJ databases">
        <authorList>
            <person name="Manzoor Shahid"/>
            <person name="Zubair Saima"/>
        </authorList>
    </citation>
    <scope>NUCLEOTIDE SEQUENCE [LARGE SCALE GENOMIC DNA]</scope>
    <source>
        <strain evidence="2">Sp3</strain>
    </source>
</reference>
<evidence type="ECO:0000313" key="2">
    <source>
        <dbReference type="Proteomes" id="UP000046155"/>
    </source>
</evidence>
<gene>
    <name evidence="1" type="ORF">SSCH_1330001</name>
</gene>
<dbReference type="EMBL" id="CDRZ01000039">
    <property type="protein sequence ID" value="CEO87883.1"/>
    <property type="molecule type" value="Genomic_DNA"/>
</dbReference>
<sequence>MTYFITIDVIKYDYQTAIIVVKEVDNNPGPKGGLFYSDIYTGEKEPYSNAYKKFRFTEGETYEIKYLPRTRTIIDSRLKE</sequence>
<organism evidence="1 2">
    <name type="scientific">Syntrophaceticus schinkii</name>
    <dbReference type="NCBI Taxonomy" id="499207"/>
    <lineage>
        <taxon>Bacteria</taxon>
        <taxon>Bacillati</taxon>
        <taxon>Bacillota</taxon>
        <taxon>Clostridia</taxon>
        <taxon>Thermoanaerobacterales</taxon>
        <taxon>Thermoanaerobacterales Family III. Incertae Sedis</taxon>
        <taxon>Syntrophaceticus</taxon>
    </lineage>
</organism>
<dbReference type="AlphaFoldDB" id="A0A0B7MI24"/>